<dbReference type="InterPro" id="IPR051257">
    <property type="entry name" value="Diverse_CBS-Domain"/>
</dbReference>
<dbReference type="Gene3D" id="3.10.580.10">
    <property type="entry name" value="CBS-domain"/>
    <property type="match status" value="1"/>
</dbReference>
<dbReference type="RefSeq" id="WP_256401647.1">
    <property type="nucleotide sequence ID" value="NZ_JANHJR010000004.1"/>
</dbReference>
<dbReference type="CDD" id="cd17775">
    <property type="entry name" value="CBS_pair_bact_arch"/>
    <property type="match status" value="1"/>
</dbReference>
<evidence type="ECO:0000256" key="1">
    <source>
        <dbReference type="ARBA" id="ARBA00023122"/>
    </source>
</evidence>
<dbReference type="AlphaFoldDB" id="A0ABD6DQ34"/>
<organism evidence="4 5">
    <name type="scientific">Haloarchaeobius litoreus</name>
    <dbReference type="NCBI Taxonomy" id="755306"/>
    <lineage>
        <taxon>Archaea</taxon>
        <taxon>Methanobacteriati</taxon>
        <taxon>Methanobacteriota</taxon>
        <taxon>Stenosarchaea group</taxon>
        <taxon>Halobacteria</taxon>
        <taxon>Halobacteriales</taxon>
        <taxon>Halorubellaceae</taxon>
        <taxon>Haloarchaeobius</taxon>
    </lineage>
</organism>
<dbReference type="PANTHER" id="PTHR43080">
    <property type="entry name" value="CBS DOMAIN-CONTAINING PROTEIN CBSX3, MITOCHONDRIAL"/>
    <property type="match status" value="1"/>
</dbReference>
<dbReference type="EMBL" id="JBHUDO010000004">
    <property type="protein sequence ID" value="MFD1647875.1"/>
    <property type="molecule type" value="Genomic_DNA"/>
</dbReference>
<comment type="caution">
    <text evidence="4">The sequence shown here is derived from an EMBL/GenBank/DDBJ whole genome shotgun (WGS) entry which is preliminary data.</text>
</comment>
<dbReference type="Pfam" id="PF00571">
    <property type="entry name" value="CBS"/>
    <property type="match status" value="2"/>
</dbReference>
<reference evidence="4 5" key="1">
    <citation type="journal article" date="2019" name="Int. J. Syst. Evol. Microbiol.">
        <title>The Global Catalogue of Microorganisms (GCM) 10K type strain sequencing project: providing services to taxonomists for standard genome sequencing and annotation.</title>
        <authorList>
            <consortium name="The Broad Institute Genomics Platform"/>
            <consortium name="The Broad Institute Genome Sequencing Center for Infectious Disease"/>
            <person name="Wu L."/>
            <person name="Ma J."/>
        </authorList>
    </citation>
    <scope>NUCLEOTIDE SEQUENCE [LARGE SCALE GENOMIC DNA]</scope>
    <source>
        <strain evidence="4 5">CGMCC 1.10390</strain>
    </source>
</reference>
<evidence type="ECO:0000313" key="4">
    <source>
        <dbReference type="EMBL" id="MFD1647875.1"/>
    </source>
</evidence>
<dbReference type="SUPFAM" id="SSF54631">
    <property type="entry name" value="CBS-domain pair"/>
    <property type="match status" value="1"/>
</dbReference>
<dbReference type="SMART" id="SM00116">
    <property type="entry name" value="CBS"/>
    <property type="match status" value="2"/>
</dbReference>
<dbReference type="InterPro" id="IPR046342">
    <property type="entry name" value="CBS_dom_sf"/>
</dbReference>
<dbReference type="InterPro" id="IPR000644">
    <property type="entry name" value="CBS_dom"/>
</dbReference>
<sequence>MPISDIARTGVITIHRDQTAGNLATVMKEEAVGSVVVEEDDLPVGIVTDRDLALEVLEPRADPREVTVGDIMSKNPITAHEDDGVFQVTEEMYRGEVRRMPIVDDDGELSGIVTLDDLVVLFSDEMGGLAGVIEAESPSY</sequence>
<evidence type="ECO:0000256" key="2">
    <source>
        <dbReference type="PROSITE-ProRule" id="PRU00703"/>
    </source>
</evidence>
<dbReference type="PROSITE" id="PS51371">
    <property type="entry name" value="CBS"/>
    <property type="match status" value="2"/>
</dbReference>
<proteinExistence type="predicted"/>
<feature type="domain" description="CBS" evidence="3">
    <location>
        <begin position="7"/>
        <end position="63"/>
    </location>
</feature>
<dbReference type="Proteomes" id="UP001597034">
    <property type="component" value="Unassembled WGS sequence"/>
</dbReference>
<protein>
    <submittedName>
        <fullName evidence="4">CBS domain-containing protein</fullName>
    </submittedName>
</protein>
<gene>
    <name evidence="4" type="ORF">ACFSBL_19450</name>
</gene>
<keyword evidence="5" id="KW-1185">Reference proteome</keyword>
<dbReference type="PANTHER" id="PTHR43080:SF2">
    <property type="entry name" value="CBS DOMAIN-CONTAINING PROTEIN"/>
    <property type="match status" value="1"/>
</dbReference>
<evidence type="ECO:0000313" key="5">
    <source>
        <dbReference type="Proteomes" id="UP001597034"/>
    </source>
</evidence>
<keyword evidence="1 2" id="KW-0129">CBS domain</keyword>
<accession>A0ABD6DQ34</accession>
<evidence type="ECO:0000259" key="3">
    <source>
        <dbReference type="PROSITE" id="PS51371"/>
    </source>
</evidence>
<name>A0ABD6DQ34_9EURY</name>
<feature type="domain" description="CBS" evidence="3">
    <location>
        <begin position="72"/>
        <end position="129"/>
    </location>
</feature>